<organism evidence="7">
    <name type="scientific">marine metagenome</name>
    <dbReference type="NCBI Taxonomy" id="408172"/>
    <lineage>
        <taxon>unclassified sequences</taxon>
        <taxon>metagenomes</taxon>
        <taxon>ecological metagenomes</taxon>
    </lineage>
</organism>
<proteinExistence type="predicted"/>
<dbReference type="SUPFAM" id="SSF103473">
    <property type="entry name" value="MFS general substrate transporter"/>
    <property type="match status" value="1"/>
</dbReference>
<feature type="transmembrane region" description="Helical" evidence="5">
    <location>
        <begin position="257"/>
        <end position="276"/>
    </location>
</feature>
<feature type="transmembrane region" description="Helical" evidence="5">
    <location>
        <begin position="122"/>
        <end position="142"/>
    </location>
</feature>
<dbReference type="InterPro" id="IPR005829">
    <property type="entry name" value="Sugar_transporter_CS"/>
</dbReference>
<keyword evidence="3 5" id="KW-1133">Transmembrane helix</keyword>
<name>A0A382S8D7_9ZZZZ</name>
<feature type="transmembrane region" description="Helical" evidence="5">
    <location>
        <begin position="64"/>
        <end position="82"/>
    </location>
</feature>
<evidence type="ECO:0000256" key="1">
    <source>
        <dbReference type="ARBA" id="ARBA00004141"/>
    </source>
</evidence>
<evidence type="ECO:0000256" key="2">
    <source>
        <dbReference type="ARBA" id="ARBA00022692"/>
    </source>
</evidence>
<dbReference type="PANTHER" id="PTHR23524">
    <property type="entry name" value="TRANSPORTER, PUTATIVE (AFU_ORTHOLOGUE AFUA_8G04850)-RELATED"/>
    <property type="match status" value="1"/>
</dbReference>
<dbReference type="InterPro" id="IPR011701">
    <property type="entry name" value="MFS"/>
</dbReference>
<comment type="subcellular location">
    <subcellularLocation>
        <location evidence="1">Membrane</location>
        <topology evidence="1">Multi-pass membrane protein</topology>
    </subcellularLocation>
</comment>
<evidence type="ECO:0000259" key="6">
    <source>
        <dbReference type="PROSITE" id="PS50850"/>
    </source>
</evidence>
<dbReference type="PROSITE" id="PS50850">
    <property type="entry name" value="MFS"/>
    <property type="match status" value="1"/>
</dbReference>
<evidence type="ECO:0000256" key="3">
    <source>
        <dbReference type="ARBA" id="ARBA00022989"/>
    </source>
</evidence>
<dbReference type="AlphaFoldDB" id="A0A382S8D7"/>
<accession>A0A382S8D7</accession>
<feature type="transmembrane region" description="Helical" evidence="5">
    <location>
        <begin position="7"/>
        <end position="25"/>
    </location>
</feature>
<dbReference type="InterPro" id="IPR036259">
    <property type="entry name" value="MFS_trans_sf"/>
</dbReference>
<evidence type="ECO:0000256" key="5">
    <source>
        <dbReference type="SAM" id="Phobius"/>
    </source>
</evidence>
<dbReference type="InterPro" id="IPR020846">
    <property type="entry name" value="MFS_dom"/>
</dbReference>
<feature type="transmembrane region" description="Helical" evidence="5">
    <location>
        <begin position="212"/>
        <end position="237"/>
    </location>
</feature>
<feature type="non-terminal residue" evidence="7">
    <location>
        <position position="1"/>
    </location>
</feature>
<dbReference type="Pfam" id="PF07690">
    <property type="entry name" value="MFS_1"/>
    <property type="match status" value="1"/>
</dbReference>
<dbReference type="GO" id="GO:0022857">
    <property type="term" value="F:transmembrane transporter activity"/>
    <property type="evidence" value="ECO:0007669"/>
    <property type="project" value="InterPro"/>
</dbReference>
<reference evidence="7" key="1">
    <citation type="submission" date="2018-05" db="EMBL/GenBank/DDBJ databases">
        <authorList>
            <person name="Lanie J.A."/>
            <person name="Ng W.-L."/>
            <person name="Kazmierczak K.M."/>
            <person name="Andrzejewski T.M."/>
            <person name="Davidsen T.M."/>
            <person name="Wayne K.J."/>
            <person name="Tettelin H."/>
            <person name="Glass J.I."/>
            <person name="Rusch D."/>
            <person name="Podicherti R."/>
            <person name="Tsui H.-C.T."/>
            <person name="Winkler M.E."/>
        </authorList>
    </citation>
    <scope>NUCLEOTIDE SEQUENCE</scope>
</reference>
<feature type="transmembrane region" description="Helical" evidence="5">
    <location>
        <begin position="31"/>
        <end position="52"/>
    </location>
</feature>
<feature type="transmembrane region" description="Helical" evidence="5">
    <location>
        <begin position="88"/>
        <end position="110"/>
    </location>
</feature>
<feature type="non-terminal residue" evidence="7">
    <location>
        <position position="314"/>
    </location>
</feature>
<dbReference type="PROSITE" id="PS00216">
    <property type="entry name" value="SUGAR_TRANSPORT_1"/>
    <property type="match status" value="1"/>
</dbReference>
<sequence>SFTTIPMIVYLSLIQPYLLTEIVGIPEARQGIVTGYLALMQECIVIALVGFVGAWSDRVGRRRIYVLGLCTLGAGYLIYPMAGSELDLFIYRIPLILGIIMSSVMVNSTLQDMPQEVSRGKWLGVNNFIQGTGILLLATVLLTRAPQWYVGLGFDGVTAGRLALWNAALICLIAAVVIRAGLPVSTGAKQQKENVRRQFLLGVKAGLQNPRLALGFAAAFIGRGDLIVVGLFFSLWVTQYGGDQGLSTADSVAKAGMLFGIIQLSALIWAIFMGAIADRVNRVTSVVIAFGLAAAGYGLMGQVQDPFGPTLIPV</sequence>
<protein>
    <recommendedName>
        <fullName evidence="6">Major facilitator superfamily (MFS) profile domain-containing protein</fullName>
    </recommendedName>
</protein>
<dbReference type="EMBL" id="UINC01126751">
    <property type="protein sequence ID" value="SVD05437.1"/>
    <property type="molecule type" value="Genomic_DNA"/>
</dbReference>
<feature type="transmembrane region" description="Helical" evidence="5">
    <location>
        <begin position="162"/>
        <end position="182"/>
    </location>
</feature>
<feature type="domain" description="Major facilitator superfamily (MFS) profile" evidence="6">
    <location>
        <begin position="1"/>
        <end position="314"/>
    </location>
</feature>
<gene>
    <name evidence="7" type="ORF">METZ01_LOCUS358291</name>
</gene>
<keyword evidence="4 5" id="KW-0472">Membrane</keyword>
<evidence type="ECO:0000256" key="4">
    <source>
        <dbReference type="ARBA" id="ARBA00023136"/>
    </source>
</evidence>
<feature type="transmembrane region" description="Helical" evidence="5">
    <location>
        <begin position="283"/>
        <end position="300"/>
    </location>
</feature>
<dbReference type="PANTHER" id="PTHR23524:SF1">
    <property type="entry name" value="MRH DOMAIN-CONTAINING PROTEIN-RELATED"/>
    <property type="match status" value="1"/>
</dbReference>
<evidence type="ECO:0000313" key="7">
    <source>
        <dbReference type="EMBL" id="SVD05437.1"/>
    </source>
</evidence>
<keyword evidence="2 5" id="KW-0812">Transmembrane</keyword>
<dbReference type="Gene3D" id="1.20.1250.20">
    <property type="entry name" value="MFS general substrate transporter like domains"/>
    <property type="match status" value="1"/>
</dbReference>
<dbReference type="GO" id="GO:0016020">
    <property type="term" value="C:membrane"/>
    <property type="evidence" value="ECO:0007669"/>
    <property type="project" value="UniProtKB-SubCell"/>
</dbReference>